<sequence length="75" mass="8002">MKLPISAKPINRDSLFVGSSNQKNGIKASQLGTCFDNQGINMGTNNFNQVACCARRDTKNGGFWLPQGGGIPVNC</sequence>
<dbReference type="AlphaFoldDB" id="A0A1D8U0A7"/>
<proteinExistence type="predicted"/>
<gene>
    <name evidence="1" type="ORF">BJP34_31365</name>
</gene>
<protein>
    <submittedName>
        <fullName evidence="1">Uncharacterized protein</fullName>
    </submittedName>
</protein>
<dbReference type="Proteomes" id="UP000177870">
    <property type="component" value="Chromosome"/>
</dbReference>
<organism evidence="1 2">
    <name type="scientific">Moorena producens PAL-8-15-08-1</name>
    <dbReference type="NCBI Taxonomy" id="1458985"/>
    <lineage>
        <taxon>Bacteria</taxon>
        <taxon>Bacillati</taxon>
        <taxon>Cyanobacteriota</taxon>
        <taxon>Cyanophyceae</taxon>
        <taxon>Coleofasciculales</taxon>
        <taxon>Coleofasciculaceae</taxon>
        <taxon>Moorena</taxon>
    </lineage>
</organism>
<dbReference type="STRING" id="1458985.BJP34_31365"/>
<evidence type="ECO:0000313" key="1">
    <source>
        <dbReference type="EMBL" id="AOX03341.1"/>
    </source>
</evidence>
<reference evidence="2" key="1">
    <citation type="submission" date="2016-10" db="EMBL/GenBank/DDBJ databases">
        <title>Comparative genomics uncovers the prolific and rare metabolic potential of the cyanobacterial genus Moorea.</title>
        <authorList>
            <person name="Leao T."/>
            <person name="Castelao G."/>
            <person name="Korobeynikov A."/>
            <person name="Monroe E.A."/>
            <person name="Podell S."/>
            <person name="Glukhov E."/>
            <person name="Allen E."/>
            <person name="Gerwick W.H."/>
            <person name="Gerwick L."/>
        </authorList>
    </citation>
    <scope>NUCLEOTIDE SEQUENCE [LARGE SCALE GENOMIC DNA]</scope>
    <source>
        <strain evidence="2">PAL-8-15-08-1</strain>
    </source>
</reference>
<evidence type="ECO:0000313" key="2">
    <source>
        <dbReference type="Proteomes" id="UP000177870"/>
    </source>
</evidence>
<dbReference type="EMBL" id="CP017599">
    <property type="protein sequence ID" value="AOX03341.1"/>
    <property type="molecule type" value="Genomic_DNA"/>
</dbReference>
<accession>A0A1D8U0A7</accession>
<name>A0A1D8U0A7_9CYAN</name>
<dbReference type="KEGG" id="mpro:BJP34_31365"/>